<evidence type="ECO:0000313" key="2">
    <source>
        <dbReference type="WBParaSite" id="PEQ_0000008201-mRNA-1"/>
    </source>
</evidence>
<proteinExistence type="predicted"/>
<dbReference type="AlphaFoldDB" id="A0A914R0V3"/>
<dbReference type="Proteomes" id="UP000887564">
    <property type="component" value="Unplaced"/>
</dbReference>
<protein>
    <submittedName>
        <fullName evidence="2">Uncharacterized protein</fullName>
    </submittedName>
</protein>
<keyword evidence="1" id="KW-1185">Reference proteome</keyword>
<evidence type="ECO:0000313" key="1">
    <source>
        <dbReference type="Proteomes" id="UP000887564"/>
    </source>
</evidence>
<name>A0A914R0V3_PAREQ</name>
<sequence length="89" mass="9842">MNGAGSVLMGPKRYLAPPRPITLFLSPNWAEYTSLQVTKGIFSSSFVLSSVEMKEGELRRRIFVCALNTGKAQGFVHIMVNIRPDMAPL</sequence>
<organism evidence="1 2">
    <name type="scientific">Parascaris equorum</name>
    <name type="common">Equine roundworm</name>
    <dbReference type="NCBI Taxonomy" id="6256"/>
    <lineage>
        <taxon>Eukaryota</taxon>
        <taxon>Metazoa</taxon>
        <taxon>Ecdysozoa</taxon>
        <taxon>Nematoda</taxon>
        <taxon>Chromadorea</taxon>
        <taxon>Rhabditida</taxon>
        <taxon>Spirurina</taxon>
        <taxon>Ascaridomorpha</taxon>
        <taxon>Ascaridoidea</taxon>
        <taxon>Ascarididae</taxon>
        <taxon>Parascaris</taxon>
    </lineage>
</organism>
<reference evidence="2" key="1">
    <citation type="submission" date="2022-11" db="UniProtKB">
        <authorList>
            <consortium name="WormBaseParasite"/>
        </authorList>
    </citation>
    <scope>IDENTIFICATION</scope>
</reference>
<accession>A0A914R0V3</accession>
<dbReference type="WBParaSite" id="PEQ_0000008201-mRNA-1">
    <property type="protein sequence ID" value="PEQ_0000008201-mRNA-1"/>
    <property type="gene ID" value="PEQ_0000008201"/>
</dbReference>